<accession>A0AAV2QB46</accession>
<evidence type="ECO:0000259" key="1">
    <source>
        <dbReference type="PROSITE" id="PS50041"/>
    </source>
</evidence>
<feature type="domain" description="C-type lectin" evidence="1">
    <location>
        <begin position="392"/>
        <end position="518"/>
    </location>
</feature>
<dbReference type="InterPro" id="IPR016187">
    <property type="entry name" value="CTDL_fold"/>
</dbReference>
<reference evidence="2 3" key="1">
    <citation type="submission" date="2024-05" db="EMBL/GenBank/DDBJ databases">
        <authorList>
            <person name="Wallberg A."/>
        </authorList>
    </citation>
    <scope>NUCLEOTIDE SEQUENCE [LARGE SCALE GENOMIC DNA]</scope>
</reference>
<dbReference type="PROSITE" id="PS50041">
    <property type="entry name" value="C_TYPE_LECTIN_2"/>
    <property type="match status" value="1"/>
</dbReference>
<dbReference type="Proteomes" id="UP001497623">
    <property type="component" value="Unassembled WGS sequence"/>
</dbReference>
<dbReference type="SUPFAM" id="SSF56436">
    <property type="entry name" value="C-type lectin-like"/>
    <property type="match status" value="1"/>
</dbReference>
<evidence type="ECO:0000313" key="3">
    <source>
        <dbReference type="Proteomes" id="UP001497623"/>
    </source>
</evidence>
<dbReference type="InterPro" id="IPR016186">
    <property type="entry name" value="C-type_lectin-like/link_sf"/>
</dbReference>
<name>A0AAV2QB46_MEGNR</name>
<keyword evidence="3" id="KW-1185">Reference proteome</keyword>
<dbReference type="SMART" id="SM00034">
    <property type="entry name" value="CLECT"/>
    <property type="match status" value="1"/>
</dbReference>
<dbReference type="Pfam" id="PF00059">
    <property type="entry name" value="Lectin_C"/>
    <property type="match status" value="1"/>
</dbReference>
<proteinExistence type="predicted"/>
<protein>
    <recommendedName>
        <fullName evidence="1">C-type lectin domain-containing protein</fullName>
    </recommendedName>
</protein>
<dbReference type="Gene3D" id="1.10.287.950">
    <property type="entry name" value="Methyl-accepting chemotaxis protein"/>
    <property type="match status" value="1"/>
</dbReference>
<dbReference type="EMBL" id="CAXKWB010005219">
    <property type="protein sequence ID" value="CAL4077337.1"/>
    <property type="molecule type" value="Genomic_DNA"/>
</dbReference>
<organism evidence="2 3">
    <name type="scientific">Meganyctiphanes norvegica</name>
    <name type="common">Northern krill</name>
    <name type="synonym">Thysanopoda norvegica</name>
    <dbReference type="NCBI Taxonomy" id="48144"/>
    <lineage>
        <taxon>Eukaryota</taxon>
        <taxon>Metazoa</taxon>
        <taxon>Ecdysozoa</taxon>
        <taxon>Arthropoda</taxon>
        <taxon>Crustacea</taxon>
        <taxon>Multicrustacea</taxon>
        <taxon>Malacostraca</taxon>
        <taxon>Eumalacostraca</taxon>
        <taxon>Eucarida</taxon>
        <taxon>Euphausiacea</taxon>
        <taxon>Euphausiidae</taxon>
        <taxon>Meganyctiphanes</taxon>
    </lineage>
</organism>
<dbReference type="AlphaFoldDB" id="A0AAV2QB46"/>
<comment type="caution">
    <text evidence="2">The sequence shown here is derived from an EMBL/GenBank/DDBJ whole genome shotgun (WGS) entry which is preliminary data.</text>
</comment>
<dbReference type="CDD" id="cd00037">
    <property type="entry name" value="CLECT"/>
    <property type="match status" value="1"/>
</dbReference>
<dbReference type="InterPro" id="IPR001304">
    <property type="entry name" value="C-type_lectin-like"/>
</dbReference>
<gene>
    <name evidence="2" type="ORF">MNOR_LOCUS10382</name>
</gene>
<evidence type="ECO:0000313" key="2">
    <source>
        <dbReference type="EMBL" id="CAL4077337.1"/>
    </source>
</evidence>
<sequence length="520" mass="58105">MVSDLQLVKTSVETYDDHLRELKNVNLNTAATIRQISRDTDTLDTKTLFIAQNVHVVKKSAEDINGKVSVLAQNVKDINEPLVDIHSQISLISQNLSVVKEPVMEIHNQVILLTQNMNDVQDTAMEINSKLSLQALNISEVKETAMEINSKLSLQAQNISDVKETAMEINSKLSLQAQNISDVKETAMEINSKLSLQAQNISDVKETAMEINSKLSLQAQNISDVKETAMEINSKLSLQAQSISDVKETAMEINSKLSLQAQNISDINKSGMNIHNQVSILAQSVSDVKNDTVELNVLVESINNIARLINHIYQDIENGSSTILQEVKLGVEECNSLSNAITTDGNNTIKQISNKIEQMDKRSNQADNSLVNFLSVAGKTHDGQCHPMFFSMSTKCYKLFNDRTRSWEDAKNHCKAHAMRLAEPADAETVELRKYLLNNFGNGNVWLGAKADGSKYVWQDSRMTLRNGNHLWDPDQSRGSYTSTKYCLMMFVYTGSQFYPGQPYYSSECSNSRYTLCEAK</sequence>
<dbReference type="Gene3D" id="3.10.100.10">
    <property type="entry name" value="Mannose-Binding Protein A, subunit A"/>
    <property type="match status" value="1"/>
</dbReference>